<dbReference type="EMBL" id="DS113701">
    <property type="protein sequence ID" value="EAX97776.1"/>
    <property type="molecule type" value="Genomic_DNA"/>
</dbReference>
<evidence type="ECO:0000256" key="1">
    <source>
        <dbReference type="ARBA" id="ARBA00022741"/>
    </source>
</evidence>
<dbReference type="Pfam" id="PF00071">
    <property type="entry name" value="Ras"/>
    <property type="match status" value="1"/>
</dbReference>
<dbReference type="KEGG" id="tva:75674440"/>
<evidence type="ECO:0000313" key="4">
    <source>
        <dbReference type="Proteomes" id="UP000001542"/>
    </source>
</evidence>
<dbReference type="PROSITE" id="PS51421">
    <property type="entry name" value="RAS"/>
    <property type="match status" value="1"/>
</dbReference>
<keyword evidence="4" id="KW-1185">Reference proteome</keyword>
<evidence type="ECO:0000313" key="3">
    <source>
        <dbReference type="EMBL" id="EAX97776.1"/>
    </source>
</evidence>
<reference evidence="3" key="2">
    <citation type="journal article" date="2007" name="Science">
        <title>Draft genome sequence of the sexually transmitted pathogen Trichomonas vaginalis.</title>
        <authorList>
            <person name="Carlton J.M."/>
            <person name="Hirt R.P."/>
            <person name="Silva J.C."/>
            <person name="Delcher A.L."/>
            <person name="Schatz M."/>
            <person name="Zhao Q."/>
            <person name="Wortman J.R."/>
            <person name="Bidwell S.L."/>
            <person name="Alsmark U.C.M."/>
            <person name="Besteiro S."/>
            <person name="Sicheritz-Ponten T."/>
            <person name="Noel C.J."/>
            <person name="Dacks J.B."/>
            <person name="Foster P.G."/>
            <person name="Simillion C."/>
            <person name="Van de Peer Y."/>
            <person name="Miranda-Saavedra D."/>
            <person name="Barton G.J."/>
            <person name="Westrop G.D."/>
            <person name="Mueller S."/>
            <person name="Dessi D."/>
            <person name="Fiori P.L."/>
            <person name="Ren Q."/>
            <person name="Paulsen I."/>
            <person name="Zhang H."/>
            <person name="Bastida-Corcuera F.D."/>
            <person name="Simoes-Barbosa A."/>
            <person name="Brown M.T."/>
            <person name="Hayes R.D."/>
            <person name="Mukherjee M."/>
            <person name="Okumura C.Y."/>
            <person name="Schneider R."/>
            <person name="Smith A.J."/>
            <person name="Vanacova S."/>
            <person name="Villalvazo M."/>
            <person name="Haas B.J."/>
            <person name="Pertea M."/>
            <person name="Feldblyum T.V."/>
            <person name="Utterback T.R."/>
            <person name="Shu C.L."/>
            <person name="Osoegawa K."/>
            <person name="de Jong P.J."/>
            <person name="Hrdy I."/>
            <person name="Horvathova L."/>
            <person name="Zubacova Z."/>
            <person name="Dolezal P."/>
            <person name="Malik S.B."/>
            <person name="Logsdon J.M. Jr."/>
            <person name="Henze K."/>
            <person name="Gupta A."/>
            <person name="Wang C.C."/>
            <person name="Dunne R.L."/>
            <person name="Upcroft J.A."/>
            <person name="Upcroft P."/>
            <person name="White O."/>
            <person name="Salzberg S.L."/>
            <person name="Tang P."/>
            <person name="Chiu C.-H."/>
            <person name="Lee Y.-S."/>
            <person name="Embley T.M."/>
            <person name="Coombs G.H."/>
            <person name="Mottram J.C."/>
            <person name="Tachezy J."/>
            <person name="Fraser-Liggett C.M."/>
            <person name="Johnson P.J."/>
        </authorList>
    </citation>
    <scope>NUCLEOTIDE SEQUENCE [LARGE SCALE GENOMIC DNA]</scope>
    <source>
        <strain evidence="3">G3</strain>
    </source>
</reference>
<dbReference type="InterPro" id="IPR005225">
    <property type="entry name" value="Small_GTP-bd"/>
</dbReference>
<dbReference type="VEuPathDB" id="TrichDB:TVAG_235880"/>
<dbReference type="InterPro" id="IPR050227">
    <property type="entry name" value="Rab"/>
</dbReference>
<keyword evidence="1" id="KW-0547">Nucleotide-binding</keyword>
<dbReference type="GO" id="GO:0006890">
    <property type="term" value="P:retrograde vesicle-mediated transport, Golgi to endoplasmic reticulum"/>
    <property type="evidence" value="ECO:0000318"/>
    <property type="project" value="GO_Central"/>
</dbReference>
<dbReference type="GO" id="GO:0005525">
    <property type="term" value="F:GTP binding"/>
    <property type="evidence" value="ECO:0007669"/>
    <property type="project" value="UniProtKB-KW"/>
</dbReference>
<dbReference type="GO" id="GO:0006886">
    <property type="term" value="P:intracellular protein transport"/>
    <property type="evidence" value="ECO:0000318"/>
    <property type="project" value="GO_Central"/>
</dbReference>
<dbReference type="SMR" id="A2FBE2"/>
<evidence type="ECO:0000256" key="2">
    <source>
        <dbReference type="ARBA" id="ARBA00023134"/>
    </source>
</evidence>
<dbReference type="PRINTS" id="PR00449">
    <property type="entry name" value="RASTRNSFRMNG"/>
</dbReference>
<dbReference type="NCBIfam" id="TIGR00231">
    <property type="entry name" value="small_GTP"/>
    <property type="match status" value="1"/>
</dbReference>
<dbReference type="AlphaFoldDB" id="A2FBE2"/>
<name>A2FBE2_TRIV3</name>
<dbReference type="InterPro" id="IPR001806">
    <property type="entry name" value="Small_GTPase"/>
</dbReference>
<dbReference type="PROSITE" id="PS51419">
    <property type="entry name" value="RAB"/>
    <property type="match status" value="1"/>
</dbReference>
<protein>
    <submittedName>
        <fullName evidence="3">Small GTP-binding protein, putative</fullName>
    </submittedName>
</protein>
<sequence>MTIENDDSALSCKIVIIGNSGVGETSLSSRWIKGEYNEVIESTIGANHMSKRISTDGQDLNILIWDTAGQERFKSLAPMYTRSSSAVVLVVSTTDMDSFFAIDYWMDVISESNSVVPPFILAVNKNDLNPPSSEMEDYIESMKSRFESIFFVSAASGEEVDNLFVSTAKSAYNFIVQHAKIRIPTNIAASNKTKSCC</sequence>
<dbReference type="Proteomes" id="UP000001542">
    <property type="component" value="Unassembled WGS sequence"/>
</dbReference>
<proteinExistence type="predicted"/>
<dbReference type="SMART" id="SM00173">
    <property type="entry name" value="RAS"/>
    <property type="match status" value="1"/>
</dbReference>
<dbReference type="GO" id="GO:0006891">
    <property type="term" value="P:intra-Golgi vesicle-mediated transport"/>
    <property type="evidence" value="ECO:0000318"/>
    <property type="project" value="GO_Central"/>
</dbReference>
<dbReference type="GO" id="GO:0012505">
    <property type="term" value="C:endomembrane system"/>
    <property type="evidence" value="ECO:0000318"/>
    <property type="project" value="GO_Central"/>
</dbReference>
<dbReference type="CDD" id="cd00154">
    <property type="entry name" value="Rab"/>
    <property type="match status" value="1"/>
</dbReference>
<dbReference type="FunFam" id="3.40.50.300:FF:000808">
    <property type="entry name" value="Small GTP-binding protein, putative"/>
    <property type="match status" value="1"/>
</dbReference>
<dbReference type="Gene3D" id="3.40.50.300">
    <property type="entry name" value="P-loop containing nucleotide triphosphate hydrolases"/>
    <property type="match status" value="1"/>
</dbReference>
<dbReference type="SUPFAM" id="SSF52540">
    <property type="entry name" value="P-loop containing nucleoside triphosphate hydrolases"/>
    <property type="match status" value="1"/>
</dbReference>
<organism evidence="3 4">
    <name type="scientific">Trichomonas vaginalis (strain ATCC PRA-98 / G3)</name>
    <dbReference type="NCBI Taxonomy" id="412133"/>
    <lineage>
        <taxon>Eukaryota</taxon>
        <taxon>Metamonada</taxon>
        <taxon>Parabasalia</taxon>
        <taxon>Trichomonadida</taxon>
        <taxon>Trichomonadidae</taxon>
        <taxon>Trichomonas</taxon>
    </lineage>
</organism>
<dbReference type="STRING" id="5722.A2FBE2"/>
<keyword evidence="2" id="KW-0342">GTP-binding</keyword>
<dbReference type="GO" id="GO:0042147">
    <property type="term" value="P:retrograde transport, endosome to Golgi"/>
    <property type="evidence" value="ECO:0000318"/>
    <property type="project" value="GO_Central"/>
</dbReference>
<gene>
    <name evidence="3" type="ORF">TVAG_235880</name>
</gene>
<dbReference type="SMART" id="SM00175">
    <property type="entry name" value="RAB"/>
    <property type="match status" value="1"/>
</dbReference>
<dbReference type="InParanoid" id="A2FBE2"/>
<dbReference type="eggNOG" id="KOG0092">
    <property type="taxonomic scope" value="Eukaryota"/>
</dbReference>
<dbReference type="InterPro" id="IPR027417">
    <property type="entry name" value="P-loop_NTPase"/>
</dbReference>
<dbReference type="PANTHER" id="PTHR47977">
    <property type="entry name" value="RAS-RELATED PROTEIN RAB"/>
    <property type="match status" value="1"/>
</dbReference>
<dbReference type="SMART" id="SM00174">
    <property type="entry name" value="RHO"/>
    <property type="match status" value="1"/>
</dbReference>
<dbReference type="RefSeq" id="XP_001310706.1">
    <property type="nucleotide sequence ID" value="XM_001310705.1"/>
</dbReference>
<dbReference type="VEuPathDB" id="TrichDB:TVAGG3_0837440"/>
<dbReference type="GO" id="GO:0003924">
    <property type="term" value="F:GTPase activity"/>
    <property type="evidence" value="ECO:0000318"/>
    <property type="project" value="GO_Central"/>
</dbReference>
<reference evidence="3" key="1">
    <citation type="submission" date="2006-10" db="EMBL/GenBank/DDBJ databases">
        <authorList>
            <person name="Amadeo P."/>
            <person name="Zhao Q."/>
            <person name="Wortman J."/>
            <person name="Fraser-Liggett C."/>
            <person name="Carlton J."/>
        </authorList>
    </citation>
    <scope>NUCLEOTIDE SEQUENCE</scope>
    <source>
        <strain evidence="3">G3</strain>
    </source>
</reference>
<accession>A2FBE2</accession>
<dbReference type="GO" id="GO:0005794">
    <property type="term" value="C:Golgi apparatus"/>
    <property type="evidence" value="ECO:0000318"/>
    <property type="project" value="GO_Central"/>
</dbReference>
<dbReference type="GO" id="GO:0005829">
    <property type="term" value="C:cytosol"/>
    <property type="evidence" value="ECO:0007669"/>
    <property type="project" value="GOC"/>
</dbReference>